<proteinExistence type="predicted"/>
<dbReference type="InterPro" id="IPR053863">
    <property type="entry name" value="Glyoxy/Ble-like_N"/>
</dbReference>
<protein>
    <recommendedName>
        <fullName evidence="1">VOC domain-containing protein</fullName>
    </recommendedName>
</protein>
<accession>A0A1P9X1P4</accession>
<dbReference type="Pfam" id="PF22677">
    <property type="entry name" value="Ble-like_N"/>
    <property type="match status" value="1"/>
</dbReference>
<dbReference type="PANTHER" id="PTHR36503">
    <property type="entry name" value="BLR2520 PROTEIN"/>
    <property type="match status" value="1"/>
</dbReference>
<dbReference type="EMBL" id="CP014263">
    <property type="protein sequence ID" value="AQG81508.1"/>
    <property type="molecule type" value="Genomic_DNA"/>
</dbReference>
<dbReference type="OrthoDB" id="9798430at2"/>
<dbReference type="Proteomes" id="UP000187941">
    <property type="component" value="Chromosome"/>
</dbReference>
<dbReference type="STRING" id="1178516.AWR27_20635"/>
<feature type="domain" description="VOC" evidence="1">
    <location>
        <begin position="3"/>
        <end position="127"/>
    </location>
</feature>
<evidence type="ECO:0000313" key="2">
    <source>
        <dbReference type="EMBL" id="AQG81508.1"/>
    </source>
</evidence>
<dbReference type="PROSITE" id="PS51819">
    <property type="entry name" value="VOC"/>
    <property type="match status" value="1"/>
</dbReference>
<dbReference type="KEGG" id="smon:AWR27_20635"/>
<organism evidence="2 3">
    <name type="scientific">Spirosoma montaniterrae</name>
    <dbReference type="NCBI Taxonomy" id="1178516"/>
    <lineage>
        <taxon>Bacteria</taxon>
        <taxon>Pseudomonadati</taxon>
        <taxon>Bacteroidota</taxon>
        <taxon>Cytophagia</taxon>
        <taxon>Cytophagales</taxon>
        <taxon>Cytophagaceae</taxon>
        <taxon>Spirosoma</taxon>
    </lineage>
</organism>
<sequence>MATMIFVNLPVKDLNRSIEFYTKLGYSQNLDFSNEQGACIVISETIFVMLLTEDFYQTFTNKPIANTSQTSAVINCLSANSRDHVDELLNNAFSAGATKPKEMMEMPGMYGGSFYDPDGHHWEVMYMEPYAVAGQEKPAEVAQA</sequence>
<reference evidence="2 3" key="1">
    <citation type="submission" date="2016-01" db="EMBL/GenBank/DDBJ databases">
        <authorList>
            <person name="Oliw E.H."/>
        </authorList>
    </citation>
    <scope>NUCLEOTIDE SEQUENCE [LARGE SCALE GENOMIC DNA]</scope>
    <source>
        <strain evidence="2 3">DY10</strain>
    </source>
</reference>
<evidence type="ECO:0000313" key="3">
    <source>
        <dbReference type="Proteomes" id="UP000187941"/>
    </source>
</evidence>
<dbReference type="SUPFAM" id="SSF54593">
    <property type="entry name" value="Glyoxalase/Bleomycin resistance protein/Dihydroxybiphenyl dioxygenase"/>
    <property type="match status" value="1"/>
</dbReference>
<dbReference type="PANTHER" id="PTHR36503:SF2">
    <property type="entry name" value="BLR2408 PROTEIN"/>
    <property type="match status" value="1"/>
</dbReference>
<dbReference type="Gene3D" id="3.10.180.10">
    <property type="entry name" value="2,3-Dihydroxybiphenyl 1,2-Dioxygenase, domain 1"/>
    <property type="match status" value="1"/>
</dbReference>
<gene>
    <name evidence="2" type="ORF">AWR27_20635</name>
</gene>
<keyword evidence="3" id="KW-1185">Reference proteome</keyword>
<dbReference type="InterPro" id="IPR037523">
    <property type="entry name" value="VOC_core"/>
</dbReference>
<dbReference type="InterPro" id="IPR029068">
    <property type="entry name" value="Glyas_Bleomycin-R_OHBP_Dase"/>
</dbReference>
<evidence type="ECO:0000259" key="1">
    <source>
        <dbReference type="PROSITE" id="PS51819"/>
    </source>
</evidence>
<dbReference type="AlphaFoldDB" id="A0A1P9X1P4"/>
<dbReference type="RefSeq" id="WP_077132969.1">
    <property type="nucleotide sequence ID" value="NZ_CP014263.1"/>
</dbReference>
<name>A0A1P9X1P4_9BACT</name>